<sequence length="163" mass="19118">MTTTTPAQTLPTAGHNAQSDFHENTGKPEKPPTANSRTRDARRLACAKYRLKNQAKLNEKARERMSRLRGKALDDSGLAKTQANMRRTHNATYRVKHKKEITFKATLRLQELHWKKYRGRPPPPAEKLDFTEQFQWFEEDRWAERMPAHLRARRQQAAERDQN</sequence>
<keyword evidence="3" id="KW-1185">Reference proteome</keyword>
<accession>A0AAD6TA28</accession>
<dbReference type="AlphaFoldDB" id="A0AAD6TA28"/>
<dbReference type="Proteomes" id="UP001218188">
    <property type="component" value="Unassembled WGS sequence"/>
</dbReference>
<reference evidence="2" key="1">
    <citation type="submission" date="2023-03" db="EMBL/GenBank/DDBJ databases">
        <title>Massive genome expansion in bonnet fungi (Mycena s.s.) driven by repeated elements and novel gene families across ecological guilds.</title>
        <authorList>
            <consortium name="Lawrence Berkeley National Laboratory"/>
            <person name="Harder C.B."/>
            <person name="Miyauchi S."/>
            <person name="Viragh M."/>
            <person name="Kuo A."/>
            <person name="Thoen E."/>
            <person name="Andreopoulos B."/>
            <person name="Lu D."/>
            <person name="Skrede I."/>
            <person name="Drula E."/>
            <person name="Henrissat B."/>
            <person name="Morin E."/>
            <person name="Kohler A."/>
            <person name="Barry K."/>
            <person name="LaButti K."/>
            <person name="Morin E."/>
            <person name="Salamov A."/>
            <person name="Lipzen A."/>
            <person name="Mereny Z."/>
            <person name="Hegedus B."/>
            <person name="Baldrian P."/>
            <person name="Stursova M."/>
            <person name="Weitz H."/>
            <person name="Taylor A."/>
            <person name="Grigoriev I.V."/>
            <person name="Nagy L.G."/>
            <person name="Martin F."/>
            <person name="Kauserud H."/>
        </authorList>
    </citation>
    <scope>NUCLEOTIDE SEQUENCE</scope>
    <source>
        <strain evidence="2">CBHHK200</strain>
    </source>
</reference>
<feature type="region of interest" description="Disordered" evidence="1">
    <location>
        <begin position="1"/>
        <end position="42"/>
    </location>
</feature>
<name>A0AAD6TA28_9AGAR</name>
<evidence type="ECO:0000256" key="1">
    <source>
        <dbReference type="SAM" id="MobiDB-lite"/>
    </source>
</evidence>
<gene>
    <name evidence="2" type="ORF">C8F04DRAFT_1252199</name>
</gene>
<protein>
    <submittedName>
        <fullName evidence="2">Uncharacterized protein</fullName>
    </submittedName>
</protein>
<feature type="region of interest" description="Disordered" evidence="1">
    <location>
        <begin position="58"/>
        <end position="90"/>
    </location>
</feature>
<evidence type="ECO:0000313" key="3">
    <source>
        <dbReference type="Proteomes" id="UP001218188"/>
    </source>
</evidence>
<feature type="compositionally biased region" description="Basic and acidic residues" evidence="1">
    <location>
        <begin position="20"/>
        <end position="30"/>
    </location>
</feature>
<comment type="caution">
    <text evidence="2">The sequence shown here is derived from an EMBL/GenBank/DDBJ whole genome shotgun (WGS) entry which is preliminary data.</text>
</comment>
<organism evidence="2 3">
    <name type="scientific">Mycena alexandri</name>
    <dbReference type="NCBI Taxonomy" id="1745969"/>
    <lineage>
        <taxon>Eukaryota</taxon>
        <taxon>Fungi</taxon>
        <taxon>Dikarya</taxon>
        <taxon>Basidiomycota</taxon>
        <taxon>Agaricomycotina</taxon>
        <taxon>Agaricomycetes</taxon>
        <taxon>Agaricomycetidae</taxon>
        <taxon>Agaricales</taxon>
        <taxon>Marasmiineae</taxon>
        <taxon>Mycenaceae</taxon>
        <taxon>Mycena</taxon>
    </lineage>
</organism>
<feature type="compositionally biased region" description="Basic and acidic residues" evidence="1">
    <location>
        <begin position="58"/>
        <end position="74"/>
    </location>
</feature>
<dbReference type="EMBL" id="JARJCM010000013">
    <property type="protein sequence ID" value="KAJ7042223.1"/>
    <property type="molecule type" value="Genomic_DNA"/>
</dbReference>
<proteinExistence type="predicted"/>
<feature type="compositionally biased region" description="Low complexity" evidence="1">
    <location>
        <begin position="1"/>
        <end position="13"/>
    </location>
</feature>
<evidence type="ECO:0000313" key="2">
    <source>
        <dbReference type="EMBL" id="KAJ7042223.1"/>
    </source>
</evidence>